<feature type="region of interest" description="Disordered" evidence="1">
    <location>
        <begin position="34"/>
        <end position="82"/>
    </location>
</feature>
<reference evidence="2 3" key="1">
    <citation type="submission" date="2017-07" db="EMBL/GenBank/DDBJ databases">
        <title>Amycolatopsis alba DSM 44262 Genome sequencing and assembly.</title>
        <authorList>
            <person name="Kaur N."/>
            <person name="Mayilraj S."/>
        </authorList>
    </citation>
    <scope>NUCLEOTIDE SEQUENCE [LARGE SCALE GENOMIC DNA]</scope>
    <source>
        <strain evidence="2 3">DSM 44262</strain>
    </source>
</reference>
<comment type="caution">
    <text evidence="2">The sequence shown here is derived from an EMBL/GenBank/DDBJ whole genome shotgun (WGS) entry which is preliminary data.</text>
</comment>
<gene>
    <name evidence="2" type="ORF">CFP75_02395</name>
</gene>
<dbReference type="EMBL" id="NMQU01000008">
    <property type="protein sequence ID" value="OXM55005.1"/>
    <property type="molecule type" value="Genomic_DNA"/>
</dbReference>
<name>A0A229S857_AMYAL</name>
<accession>A0A229S857</accession>
<sequence length="82" mass="8822">MGRQSRPNATGFLDQDCGYLIPLDRPRELPISFPGGGVIRPPAGSAVRGARAGPRTVDRQTGGRSPLAASKENFQWPPLRPQ</sequence>
<evidence type="ECO:0000313" key="2">
    <source>
        <dbReference type="EMBL" id="OXM55005.1"/>
    </source>
</evidence>
<dbReference type="AlphaFoldDB" id="A0A229S857"/>
<evidence type="ECO:0000313" key="3">
    <source>
        <dbReference type="Proteomes" id="UP000215563"/>
    </source>
</evidence>
<protein>
    <submittedName>
        <fullName evidence="2">Uncharacterized protein</fullName>
    </submittedName>
</protein>
<proteinExistence type="predicted"/>
<keyword evidence="3" id="KW-1185">Reference proteome</keyword>
<dbReference type="Proteomes" id="UP000215563">
    <property type="component" value="Unassembled WGS sequence"/>
</dbReference>
<evidence type="ECO:0000256" key="1">
    <source>
        <dbReference type="SAM" id="MobiDB-lite"/>
    </source>
</evidence>
<organism evidence="2 3">
    <name type="scientific">Amycolatopsis alba DSM 44262</name>
    <dbReference type="NCBI Taxonomy" id="1125972"/>
    <lineage>
        <taxon>Bacteria</taxon>
        <taxon>Bacillati</taxon>
        <taxon>Actinomycetota</taxon>
        <taxon>Actinomycetes</taxon>
        <taxon>Pseudonocardiales</taxon>
        <taxon>Pseudonocardiaceae</taxon>
        <taxon>Amycolatopsis</taxon>
    </lineage>
</organism>